<accession>A0A059C2S0</accession>
<protein>
    <submittedName>
        <fullName evidence="1">Uncharacterized protein</fullName>
    </submittedName>
</protein>
<dbReference type="Gramene" id="KCW72529">
    <property type="protein sequence ID" value="KCW72529"/>
    <property type="gene ID" value="EUGRSUZ_E00998"/>
</dbReference>
<organism evidence="1">
    <name type="scientific">Eucalyptus grandis</name>
    <name type="common">Flooded gum</name>
    <dbReference type="NCBI Taxonomy" id="71139"/>
    <lineage>
        <taxon>Eukaryota</taxon>
        <taxon>Viridiplantae</taxon>
        <taxon>Streptophyta</taxon>
        <taxon>Embryophyta</taxon>
        <taxon>Tracheophyta</taxon>
        <taxon>Spermatophyta</taxon>
        <taxon>Magnoliopsida</taxon>
        <taxon>eudicotyledons</taxon>
        <taxon>Gunneridae</taxon>
        <taxon>Pentapetalae</taxon>
        <taxon>rosids</taxon>
        <taxon>malvids</taxon>
        <taxon>Myrtales</taxon>
        <taxon>Myrtaceae</taxon>
        <taxon>Myrtoideae</taxon>
        <taxon>Eucalypteae</taxon>
        <taxon>Eucalyptus</taxon>
    </lineage>
</organism>
<dbReference type="InParanoid" id="A0A059C2S0"/>
<reference evidence="1" key="1">
    <citation type="submission" date="2013-07" db="EMBL/GenBank/DDBJ databases">
        <title>The genome of Eucalyptus grandis.</title>
        <authorList>
            <person name="Schmutz J."/>
            <person name="Hayes R."/>
            <person name="Myburg A."/>
            <person name="Tuskan G."/>
            <person name="Grattapaglia D."/>
            <person name="Rokhsar D.S."/>
        </authorList>
    </citation>
    <scope>NUCLEOTIDE SEQUENCE</scope>
    <source>
        <tissue evidence="1">Leaf extractions</tissue>
    </source>
</reference>
<name>A0A059C2S0_EUCGR</name>
<sequence length="66" mass="7657">MVAGIVSLLYVVYFSCKLSFFAEPFNMSFRALLISPNYYVPRCLLCVMIRLAQEDLESLCLKERIQ</sequence>
<dbReference type="EMBL" id="KK198757">
    <property type="protein sequence ID" value="KCW72529.1"/>
    <property type="molecule type" value="Genomic_DNA"/>
</dbReference>
<proteinExistence type="predicted"/>
<dbReference type="AlphaFoldDB" id="A0A059C2S0"/>
<evidence type="ECO:0000313" key="1">
    <source>
        <dbReference type="EMBL" id="KCW72529.1"/>
    </source>
</evidence>
<gene>
    <name evidence="1" type="ORF">EUGRSUZ_E00998</name>
</gene>